<accession>A0ABM1KCX9</accession>
<comment type="similarity">
    <text evidence="1">Belongs to the mTERF family.</text>
</comment>
<dbReference type="InterPro" id="IPR038538">
    <property type="entry name" value="MTERF_sf"/>
</dbReference>
<sequence>MRRSGLFLFGRLEGREFRGMRGLELGRLCGQVLQRSSFASLAGQLASLNSSAIGFPWSLWRLGCRLVGTISDQSETSLCLASSKPDSSDGPQKFLETLTSSPTENQRPVNPSHFGKVVDSFLDMGFSHAQIKELFSVQPRLPSQARLAVVSELLLLGLSTDSILKAIQKNTELLRMSPERLKNRADLLRKFNFQEGSLNHIVIHCPSIFTLPERRIEAVKDLLMEKCLFTVQQVSKILQTCPNVLLEDLDDLEYTFQFAYYRMGVKHREIVNSGFFQTSLADIKNRTIFLERLGLYQTPDKKGQTQIVNPKLKTLIRASETDFVTKIACSTIEEYEIFKKLLAREEEQKWNEDGTLEVELSDLESDEESDTK</sequence>
<evidence type="ECO:0000256" key="2">
    <source>
        <dbReference type="ARBA" id="ARBA00022946"/>
    </source>
</evidence>
<keyword evidence="2" id="KW-0809">Transit peptide</keyword>
<gene>
    <name evidence="5" type="primary">MTERF4</name>
</gene>
<dbReference type="RefSeq" id="XP_015271566.1">
    <property type="nucleotide sequence ID" value="XM_015416080.1"/>
</dbReference>
<proteinExistence type="inferred from homology"/>
<reference evidence="5" key="1">
    <citation type="submission" date="2025-08" db="UniProtKB">
        <authorList>
            <consortium name="RefSeq"/>
        </authorList>
    </citation>
    <scope>IDENTIFICATION</scope>
</reference>
<dbReference type="PANTHER" id="PTHR13068:SF203">
    <property type="entry name" value="TRANSCRIPTION TERMINATION FACTOR 4, MITOCHONDRIAL"/>
    <property type="match status" value="1"/>
</dbReference>
<keyword evidence="4" id="KW-1185">Reference proteome</keyword>
<evidence type="ECO:0000313" key="5">
    <source>
        <dbReference type="RefSeq" id="XP_015271566.1"/>
    </source>
</evidence>
<feature type="region of interest" description="Disordered" evidence="3">
    <location>
        <begin position="81"/>
        <end position="111"/>
    </location>
</feature>
<dbReference type="SMART" id="SM00733">
    <property type="entry name" value="Mterf"/>
    <property type="match status" value="3"/>
</dbReference>
<feature type="region of interest" description="Disordered" evidence="3">
    <location>
        <begin position="351"/>
        <end position="372"/>
    </location>
</feature>
<dbReference type="Proteomes" id="UP000694871">
    <property type="component" value="Unplaced"/>
</dbReference>
<feature type="compositionally biased region" description="Acidic residues" evidence="3">
    <location>
        <begin position="354"/>
        <end position="372"/>
    </location>
</feature>
<dbReference type="Pfam" id="PF02536">
    <property type="entry name" value="mTERF"/>
    <property type="match status" value="1"/>
</dbReference>
<name>A0ABM1KCX9_GEKJA</name>
<evidence type="ECO:0000256" key="1">
    <source>
        <dbReference type="ARBA" id="ARBA00007692"/>
    </source>
</evidence>
<organism evidence="4 5">
    <name type="scientific">Gekko japonicus</name>
    <name type="common">Schlegel's Japanese gecko</name>
    <dbReference type="NCBI Taxonomy" id="146911"/>
    <lineage>
        <taxon>Eukaryota</taxon>
        <taxon>Metazoa</taxon>
        <taxon>Chordata</taxon>
        <taxon>Craniata</taxon>
        <taxon>Vertebrata</taxon>
        <taxon>Euteleostomi</taxon>
        <taxon>Lepidosauria</taxon>
        <taxon>Squamata</taxon>
        <taxon>Bifurcata</taxon>
        <taxon>Gekkota</taxon>
        <taxon>Gekkonidae</taxon>
        <taxon>Gekkoninae</taxon>
        <taxon>Gekko</taxon>
    </lineage>
</organism>
<dbReference type="InterPro" id="IPR003690">
    <property type="entry name" value="MTERF"/>
</dbReference>
<feature type="compositionally biased region" description="Polar residues" evidence="3">
    <location>
        <begin position="97"/>
        <end position="109"/>
    </location>
</feature>
<dbReference type="Gene3D" id="1.25.70.10">
    <property type="entry name" value="Transcription termination factor 3, mitochondrial"/>
    <property type="match status" value="1"/>
</dbReference>
<dbReference type="GeneID" id="107114551"/>
<evidence type="ECO:0000256" key="3">
    <source>
        <dbReference type="SAM" id="MobiDB-lite"/>
    </source>
</evidence>
<dbReference type="PANTHER" id="PTHR13068">
    <property type="entry name" value="CGI-12 PROTEIN-RELATED"/>
    <property type="match status" value="1"/>
</dbReference>
<protein>
    <submittedName>
        <fullName evidence="5">Transcription termination factor 4, mitochondrial</fullName>
    </submittedName>
</protein>
<evidence type="ECO:0000313" key="4">
    <source>
        <dbReference type="Proteomes" id="UP000694871"/>
    </source>
</evidence>